<proteinExistence type="predicted"/>
<accession>A0A6J4PKC6</accession>
<evidence type="ECO:0000313" key="2">
    <source>
        <dbReference type="EMBL" id="CAA9418325.1"/>
    </source>
</evidence>
<protein>
    <submittedName>
        <fullName evidence="2">Uncharacterized protein</fullName>
    </submittedName>
</protein>
<feature type="compositionally biased region" description="Basic and acidic residues" evidence="1">
    <location>
        <begin position="17"/>
        <end position="32"/>
    </location>
</feature>
<feature type="region of interest" description="Disordered" evidence="1">
    <location>
        <begin position="1"/>
        <end position="32"/>
    </location>
</feature>
<dbReference type="AlphaFoldDB" id="A0A6J4PKC6"/>
<dbReference type="EMBL" id="CADCUP010000224">
    <property type="protein sequence ID" value="CAA9418325.1"/>
    <property type="molecule type" value="Genomic_DNA"/>
</dbReference>
<name>A0A6J4PKC6_9ACTN</name>
<gene>
    <name evidence="2" type="ORF">AVDCRST_MAG06-3348</name>
</gene>
<sequence length="32" mass="3297">MQAAAVRLATAVPDEGAAEHPDVDADVREGHP</sequence>
<organism evidence="2">
    <name type="scientific">uncultured Nocardioides sp</name>
    <dbReference type="NCBI Taxonomy" id="198441"/>
    <lineage>
        <taxon>Bacteria</taxon>
        <taxon>Bacillati</taxon>
        <taxon>Actinomycetota</taxon>
        <taxon>Actinomycetes</taxon>
        <taxon>Propionibacteriales</taxon>
        <taxon>Nocardioidaceae</taxon>
        <taxon>Nocardioides</taxon>
        <taxon>environmental samples</taxon>
    </lineage>
</organism>
<evidence type="ECO:0000256" key="1">
    <source>
        <dbReference type="SAM" id="MobiDB-lite"/>
    </source>
</evidence>
<reference evidence="2" key="1">
    <citation type="submission" date="2020-02" db="EMBL/GenBank/DDBJ databases">
        <authorList>
            <person name="Meier V. D."/>
        </authorList>
    </citation>
    <scope>NUCLEOTIDE SEQUENCE</scope>
    <source>
        <strain evidence="2">AVDCRST_MAG06</strain>
    </source>
</reference>